<dbReference type="InterPro" id="IPR020561">
    <property type="entry name" value="PRibGlycinamid_synth_ATP-grasp"/>
</dbReference>
<evidence type="ECO:0000313" key="15">
    <source>
        <dbReference type="EMBL" id="GEN53734.1"/>
    </source>
</evidence>
<dbReference type="Pfam" id="PF02843">
    <property type="entry name" value="GARS_C"/>
    <property type="match status" value="1"/>
</dbReference>
<dbReference type="SUPFAM" id="SSF56059">
    <property type="entry name" value="Glutathione synthetase ATP-binding domain-like"/>
    <property type="match status" value="1"/>
</dbReference>
<dbReference type="PROSITE" id="PS50975">
    <property type="entry name" value="ATP_GRASP"/>
    <property type="match status" value="1"/>
</dbReference>
<evidence type="ECO:0000256" key="5">
    <source>
        <dbReference type="ARBA" id="ARBA00022598"/>
    </source>
</evidence>
<evidence type="ECO:0000256" key="10">
    <source>
        <dbReference type="ARBA" id="ARBA00042242"/>
    </source>
</evidence>
<dbReference type="SUPFAM" id="SSF52440">
    <property type="entry name" value="PreATP-grasp domain"/>
    <property type="match status" value="1"/>
</dbReference>
<dbReference type="GO" id="GO:0005524">
    <property type="term" value="F:ATP binding"/>
    <property type="evidence" value="ECO:0007669"/>
    <property type="project" value="UniProtKB-UniRule"/>
</dbReference>
<dbReference type="GO" id="GO:0046872">
    <property type="term" value="F:metal ion binding"/>
    <property type="evidence" value="ECO:0007669"/>
    <property type="project" value="InterPro"/>
</dbReference>
<dbReference type="OrthoDB" id="9807240at2"/>
<dbReference type="InterPro" id="IPR013815">
    <property type="entry name" value="ATP_grasp_subdomain_1"/>
</dbReference>
<dbReference type="InterPro" id="IPR020562">
    <property type="entry name" value="PRibGlycinamide_synth_N"/>
</dbReference>
<dbReference type="NCBIfam" id="TIGR00877">
    <property type="entry name" value="purD"/>
    <property type="match status" value="1"/>
</dbReference>
<comment type="pathway">
    <text evidence="3 12">Purine metabolism; IMP biosynthesis via de novo pathway; N(1)-(5-phospho-D-ribosyl)glycinamide from 5-phospho-alpha-D-ribose 1-diphosphate: step 2/2.</text>
</comment>
<evidence type="ECO:0000256" key="1">
    <source>
        <dbReference type="ARBA" id="ARBA00001936"/>
    </source>
</evidence>
<dbReference type="InterPro" id="IPR000115">
    <property type="entry name" value="PRibGlycinamide_synth"/>
</dbReference>
<dbReference type="FunFam" id="3.30.1490.20:FF:000006">
    <property type="entry name" value="phosphoribosylamine--glycine ligase, chloroplastic-like"/>
    <property type="match status" value="1"/>
</dbReference>
<keyword evidence="16" id="KW-1185">Reference proteome</keyword>
<evidence type="ECO:0000256" key="11">
    <source>
        <dbReference type="ARBA" id="ARBA00042864"/>
    </source>
</evidence>
<dbReference type="AlphaFoldDB" id="A0A511WRF3"/>
<dbReference type="EMBL" id="BJYD01000017">
    <property type="protein sequence ID" value="GEN53734.1"/>
    <property type="molecule type" value="Genomic_DNA"/>
</dbReference>
<evidence type="ECO:0000313" key="16">
    <source>
        <dbReference type="Proteomes" id="UP000321886"/>
    </source>
</evidence>
<dbReference type="Pfam" id="PF02844">
    <property type="entry name" value="GARS_N"/>
    <property type="match status" value="1"/>
</dbReference>
<dbReference type="Proteomes" id="UP000321886">
    <property type="component" value="Unassembled WGS sequence"/>
</dbReference>
<comment type="similarity">
    <text evidence="9 12">Belongs to the GARS family.</text>
</comment>
<dbReference type="InterPro" id="IPR020559">
    <property type="entry name" value="PRibGlycinamide_synth_CS"/>
</dbReference>
<dbReference type="SMART" id="SM01210">
    <property type="entry name" value="GARS_C"/>
    <property type="match status" value="1"/>
</dbReference>
<dbReference type="RefSeq" id="WP_146815682.1">
    <property type="nucleotide sequence ID" value="NZ_BJYD01000017.1"/>
</dbReference>
<dbReference type="Gene3D" id="3.30.1490.20">
    <property type="entry name" value="ATP-grasp fold, A domain"/>
    <property type="match status" value="1"/>
</dbReference>
<dbReference type="InterPro" id="IPR011761">
    <property type="entry name" value="ATP-grasp"/>
</dbReference>
<comment type="cofactor">
    <cofactor evidence="1">
        <name>Mn(2+)</name>
        <dbReference type="ChEBI" id="CHEBI:29035"/>
    </cofactor>
</comment>
<dbReference type="GO" id="GO:0006189">
    <property type="term" value="P:'de novo' IMP biosynthetic process"/>
    <property type="evidence" value="ECO:0007669"/>
    <property type="project" value="UniProtKB-UniRule"/>
</dbReference>
<dbReference type="UniPathway" id="UPA00074">
    <property type="reaction ID" value="UER00125"/>
</dbReference>
<organism evidence="15 16">
    <name type="scientific">Halobacillus faecis</name>
    <dbReference type="NCBI Taxonomy" id="360184"/>
    <lineage>
        <taxon>Bacteria</taxon>
        <taxon>Bacillati</taxon>
        <taxon>Bacillota</taxon>
        <taxon>Bacilli</taxon>
        <taxon>Bacillales</taxon>
        <taxon>Bacillaceae</taxon>
        <taxon>Halobacillus</taxon>
    </lineage>
</organism>
<dbReference type="Gene3D" id="3.30.470.20">
    <property type="entry name" value="ATP-grasp fold, B domain"/>
    <property type="match status" value="1"/>
</dbReference>
<dbReference type="PANTHER" id="PTHR43472:SF1">
    <property type="entry name" value="PHOSPHORIBOSYLAMINE--GLYCINE LIGASE, CHLOROPLASTIC"/>
    <property type="match status" value="1"/>
</dbReference>
<dbReference type="GO" id="GO:0009113">
    <property type="term" value="P:purine nucleobase biosynthetic process"/>
    <property type="evidence" value="ECO:0007669"/>
    <property type="project" value="InterPro"/>
</dbReference>
<keyword evidence="7 12" id="KW-0658">Purine biosynthesis</keyword>
<evidence type="ECO:0000256" key="4">
    <source>
        <dbReference type="ARBA" id="ARBA00013255"/>
    </source>
</evidence>
<keyword evidence="8 13" id="KW-0067">ATP-binding</keyword>
<keyword evidence="6 13" id="KW-0547">Nucleotide-binding</keyword>
<dbReference type="InterPro" id="IPR011054">
    <property type="entry name" value="Rudment_hybrid_motif"/>
</dbReference>
<keyword evidence="5 12" id="KW-0436">Ligase</keyword>
<evidence type="ECO:0000256" key="6">
    <source>
        <dbReference type="ARBA" id="ARBA00022741"/>
    </source>
</evidence>
<dbReference type="InterPro" id="IPR020560">
    <property type="entry name" value="PRibGlycinamide_synth_C-dom"/>
</dbReference>
<evidence type="ECO:0000256" key="12">
    <source>
        <dbReference type="HAMAP-Rule" id="MF_00138"/>
    </source>
</evidence>
<dbReference type="HAMAP" id="MF_00138">
    <property type="entry name" value="GARS"/>
    <property type="match status" value="1"/>
</dbReference>
<sequence>MNVLVVGRGGREHSLVQKFVESDQVDRIFAAPGNAGMSQMAECIDTSEQDFDGLVAFARENNVELTVVGPENPLLDGLVDAFQEADLPVFGPTKAAALIEGSKHFAKQLMQEYEIPTAGYEAFSDVEAAQAYIKEKGAPIVVKADGLAAGKGVVVAETVDEALSAAEDMLRNGQFGDASREIVVEEFLAGDEFSLMAFVNGTNVYPMIPAKDHKRAYDGDQGPNTGGMGAFAPVQELNNWSYAFAVEEILKPVAAAMVKEGRPFTGILYAGLIETSVGPKVIEFNARFGDPETQVVLPLLENDLLQVMIDVLDGKNPDLTWSEGVCAGVVVASEGYPGAYEKRRPLPEVEVAEGGFVVHAGTAWEDGKYVSSGGRVLLIGNKGEDLAQALDRTYQSLRPFENQSDFFYRRDIGRSSVSSAAPHADVE</sequence>
<dbReference type="SMART" id="SM01209">
    <property type="entry name" value="GARS_A"/>
    <property type="match status" value="1"/>
</dbReference>
<comment type="caution">
    <text evidence="15">The sequence shown here is derived from an EMBL/GenBank/DDBJ whole genome shotgun (WGS) entry which is preliminary data.</text>
</comment>
<proteinExistence type="inferred from homology"/>
<evidence type="ECO:0000256" key="13">
    <source>
        <dbReference type="PROSITE-ProRule" id="PRU00409"/>
    </source>
</evidence>
<accession>A0A511WRF3</accession>
<dbReference type="Gene3D" id="3.40.50.20">
    <property type="match status" value="1"/>
</dbReference>
<evidence type="ECO:0000256" key="2">
    <source>
        <dbReference type="ARBA" id="ARBA00001946"/>
    </source>
</evidence>
<evidence type="ECO:0000259" key="14">
    <source>
        <dbReference type="PROSITE" id="PS50975"/>
    </source>
</evidence>
<gene>
    <name evidence="12 15" type="primary">purD</name>
    <name evidence="15" type="ORF">HFA01_19960</name>
</gene>
<protein>
    <recommendedName>
        <fullName evidence="4 12">Phosphoribosylamine--glycine ligase</fullName>
        <ecNumber evidence="4 12">6.3.4.13</ecNumber>
    </recommendedName>
    <alternativeName>
        <fullName evidence="12">GARS</fullName>
    </alternativeName>
    <alternativeName>
        <fullName evidence="10 12">Glycinamide ribonucleotide synthetase</fullName>
    </alternativeName>
    <alternativeName>
        <fullName evidence="11 12">Phosphoribosylglycinamide synthetase</fullName>
    </alternativeName>
</protein>
<evidence type="ECO:0000256" key="8">
    <source>
        <dbReference type="ARBA" id="ARBA00022840"/>
    </source>
</evidence>
<evidence type="ECO:0000256" key="9">
    <source>
        <dbReference type="ARBA" id="ARBA00038345"/>
    </source>
</evidence>
<dbReference type="EC" id="6.3.4.13" evidence="4 12"/>
<dbReference type="SUPFAM" id="SSF51246">
    <property type="entry name" value="Rudiment single hybrid motif"/>
    <property type="match status" value="1"/>
</dbReference>
<comment type="cofactor">
    <cofactor evidence="2">
        <name>Mg(2+)</name>
        <dbReference type="ChEBI" id="CHEBI:18420"/>
    </cofactor>
</comment>
<name>A0A511WRF3_9BACI</name>
<evidence type="ECO:0000256" key="3">
    <source>
        <dbReference type="ARBA" id="ARBA00005174"/>
    </source>
</evidence>
<dbReference type="InterPro" id="IPR037123">
    <property type="entry name" value="PRibGlycinamide_synth_C_sf"/>
</dbReference>
<feature type="domain" description="ATP-grasp" evidence="14">
    <location>
        <begin position="107"/>
        <end position="313"/>
    </location>
</feature>
<dbReference type="Gene3D" id="3.90.600.10">
    <property type="entry name" value="Phosphoribosylglycinamide synthetase, C-terminal domain"/>
    <property type="match status" value="1"/>
</dbReference>
<reference evidence="15 16" key="1">
    <citation type="submission" date="2019-07" db="EMBL/GenBank/DDBJ databases">
        <title>Whole genome shotgun sequence of Halobacillus faecis NBRC 103569.</title>
        <authorList>
            <person name="Hosoyama A."/>
            <person name="Uohara A."/>
            <person name="Ohji S."/>
            <person name="Ichikawa N."/>
        </authorList>
    </citation>
    <scope>NUCLEOTIDE SEQUENCE [LARGE SCALE GENOMIC DNA]</scope>
    <source>
        <strain evidence="15 16">NBRC 103569</strain>
    </source>
</reference>
<dbReference type="PANTHER" id="PTHR43472">
    <property type="entry name" value="PHOSPHORIBOSYLAMINE--GLYCINE LIGASE"/>
    <property type="match status" value="1"/>
</dbReference>
<dbReference type="InterPro" id="IPR016185">
    <property type="entry name" value="PreATP-grasp_dom_sf"/>
</dbReference>
<dbReference type="GO" id="GO:0004637">
    <property type="term" value="F:phosphoribosylamine-glycine ligase activity"/>
    <property type="evidence" value="ECO:0007669"/>
    <property type="project" value="UniProtKB-UniRule"/>
</dbReference>
<dbReference type="PROSITE" id="PS00184">
    <property type="entry name" value="GARS"/>
    <property type="match status" value="1"/>
</dbReference>
<comment type="catalytic activity">
    <reaction evidence="12">
        <text>5-phospho-beta-D-ribosylamine + glycine + ATP = N(1)-(5-phospho-beta-D-ribosyl)glycinamide + ADP + phosphate + H(+)</text>
        <dbReference type="Rhea" id="RHEA:17453"/>
        <dbReference type="ChEBI" id="CHEBI:15378"/>
        <dbReference type="ChEBI" id="CHEBI:30616"/>
        <dbReference type="ChEBI" id="CHEBI:43474"/>
        <dbReference type="ChEBI" id="CHEBI:57305"/>
        <dbReference type="ChEBI" id="CHEBI:58681"/>
        <dbReference type="ChEBI" id="CHEBI:143788"/>
        <dbReference type="ChEBI" id="CHEBI:456216"/>
        <dbReference type="EC" id="6.3.4.13"/>
    </reaction>
</comment>
<dbReference type="Pfam" id="PF01071">
    <property type="entry name" value="GARS_A"/>
    <property type="match status" value="1"/>
</dbReference>
<evidence type="ECO:0000256" key="7">
    <source>
        <dbReference type="ARBA" id="ARBA00022755"/>
    </source>
</evidence>